<keyword evidence="2" id="KW-1185">Reference proteome</keyword>
<protein>
    <submittedName>
        <fullName evidence="1">Uncharacterized protein</fullName>
    </submittedName>
</protein>
<evidence type="ECO:0000313" key="2">
    <source>
        <dbReference type="Proteomes" id="UP000554482"/>
    </source>
</evidence>
<evidence type="ECO:0000313" key="1">
    <source>
        <dbReference type="EMBL" id="KAF5198059.1"/>
    </source>
</evidence>
<proteinExistence type="predicted"/>
<dbReference type="Proteomes" id="UP000554482">
    <property type="component" value="Unassembled WGS sequence"/>
</dbReference>
<reference evidence="1 2" key="1">
    <citation type="submission" date="2020-06" db="EMBL/GenBank/DDBJ databases">
        <title>Transcriptomic and genomic resources for Thalictrum thalictroides and T. hernandezii: Facilitating candidate gene discovery in an emerging model plant lineage.</title>
        <authorList>
            <person name="Arias T."/>
            <person name="Riano-Pachon D.M."/>
            <person name="Di Stilio V.S."/>
        </authorList>
    </citation>
    <scope>NUCLEOTIDE SEQUENCE [LARGE SCALE GENOMIC DNA]</scope>
    <source>
        <strain evidence="2">cv. WT478/WT964</strain>
        <tissue evidence="1">Leaves</tissue>
    </source>
</reference>
<dbReference type="AlphaFoldDB" id="A0A7J6WKZ7"/>
<dbReference type="EMBL" id="JABWDY010013795">
    <property type="protein sequence ID" value="KAF5198059.1"/>
    <property type="molecule type" value="Genomic_DNA"/>
</dbReference>
<gene>
    <name evidence="1" type="ORF">FRX31_012353</name>
</gene>
<sequence length="76" mass="8536">MKRGERGQLTTAKSQTTSTHCMIENSRCVLAGACRSDGCLLVLLRIELFHPCARFRVGSMSSRLRFRLDFLSLQSS</sequence>
<comment type="caution">
    <text evidence="1">The sequence shown here is derived from an EMBL/GenBank/DDBJ whole genome shotgun (WGS) entry which is preliminary data.</text>
</comment>
<accession>A0A7J6WKZ7</accession>
<name>A0A7J6WKZ7_THATH</name>
<organism evidence="1 2">
    <name type="scientific">Thalictrum thalictroides</name>
    <name type="common">Rue-anemone</name>
    <name type="synonym">Anemone thalictroides</name>
    <dbReference type="NCBI Taxonomy" id="46969"/>
    <lineage>
        <taxon>Eukaryota</taxon>
        <taxon>Viridiplantae</taxon>
        <taxon>Streptophyta</taxon>
        <taxon>Embryophyta</taxon>
        <taxon>Tracheophyta</taxon>
        <taxon>Spermatophyta</taxon>
        <taxon>Magnoliopsida</taxon>
        <taxon>Ranunculales</taxon>
        <taxon>Ranunculaceae</taxon>
        <taxon>Thalictroideae</taxon>
        <taxon>Thalictrum</taxon>
    </lineage>
</organism>